<gene>
    <name evidence="1" type="ORF">BT96DRAFT_148819</name>
</gene>
<name>A0A6A4ICZ1_9AGAR</name>
<sequence length="64" mass="7594">MIFQRLFICICSKIGPAGYSIQSQGAYALCQHRYAMHWAFLELEFSQLYWPCRVILEQIQINKH</sequence>
<dbReference type="EMBL" id="ML769397">
    <property type="protein sequence ID" value="KAE9407168.1"/>
    <property type="molecule type" value="Genomic_DNA"/>
</dbReference>
<organism evidence="1 2">
    <name type="scientific">Gymnopus androsaceus JB14</name>
    <dbReference type="NCBI Taxonomy" id="1447944"/>
    <lineage>
        <taxon>Eukaryota</taxon>
        <taxon>Fungi</taxon>
        <taxon>Dikarya</taxon>
        <taxon>Basidiomycota</taxon>
        <taxon>Agaricomycotina</taxon>
        <taxon>Agaricomycetes</taxon>
        <taxon>Agaricomycetidae</taxon>
        <taxon>Agaricales</taxon>
        <taxon>Marasmiineae</taxon>
        <taxon>Omphalotaceae</taxon>
        <taxon>Gymnopus</taxon>
    </lineage>
</organism>
<protein>
    <submittedName>
        <fullName evidence="1">Uncharacterized protein</fullName>
    </submittedName>
</protein>
<evidence type="ECO:0000313" key="2">
    <source>
        <dbReference type="Proteomes" id="UP000799118"/>
    </source>
</evidence>
<proteinExistence type="predicted"/>
<keyword evidence="2" id="KW-1185">Reference proteome</keyword>
<dbReference type="AlphaFoldDB" id="A0A6A4ICZ1"/>
<dbReference type="Proteomes" id="UP000799118">
    <property type="component" value="Unassembled WGS sequence"/>
</dbReference>
<evidence type="ECO:0000313" key="1">
    <source>
        <dbReference type="EMBL" id="KAE9407168.1"/>
    </source>
</evidence>
<accession>A0A6A4ICZ1</accession>
<reference evidence="1" key="1">
    <citation type="journal article" date="2019" name="Environ. Microbiol.">
        <title>Fungal ecological strategies reflected in gene transcription - a case study of two litter decomposers.</title>
        <authorList>
            <person name="Barbi F."/>
            <person name="Kohler A."/>
            <person name="Barry K."/>
            <person name="Baskaran P."/>
            <person name="Daum C."/>
            <person name="Fauchery L."/>
            <person name="Ihrmark K."/>
            <person name="Kuo A."/>
            <person name="LaButti K."/>
            <person name="Lipzen A."/>
            <person name="Morin E."/>
            <person name="Grigoriev I.V."/>
            <person name="Henrissat B."/>
            <person name="Lindahl B."/>
            <person name="Martin F."/>
        </authorList>
    </citation>
    <scope>NUCLEOTIDE SEQUENCE</scope>
    <source>
        <strain evidence="1">JB14</strain>
    </source>
</reference>